<keyword evidence="6" id="KW-1185">Reference proteome</keyword>
<feature type="compositionally biased region" description="Polar residues" evidence="3">
    <location>
        <begin position="518"/>
        <end position="527"/>
    </location>
</feature>
<accession>A0ABD0JQ36</accession>
<dbReference type="PANTHER" id="PTHR21694">
    <property type="entry name" value="COILED-COIL DOMAIN-CONTAINING PROTEIN 63"/>
    <property type="match status" value="1"/>
</dbReference>
<evidence type="ECO:0000313" key="6">
    <source>
        <dbReference type="Proteomes" id="UP001519460"/>
    </source>
</evidence>
<feature type="coiled-coil region" evidence="2">
    <location>
        <begin position="107"/>
        <end position="141"/>
    </location>
</feature>
<organism evidence="5 6">
    <name type="scientific">Batillaria attramentaria</name>
    <dbReference type="NCBI Taxonomy" id="370345"/>
    <lineage>
        <taxon>Eukaryota</taxon>
        <taxon>Metazoa</taxon>
        <taxon>Spiralia</taxon>
        <taxon>Lophotrochozoa</taxon>
        <taxon>Mollusca</taxon>
        <taxon>Gastropoda</taxon>
        <taxon>Caenogastropoda</taxon>
        <taxon>Sorbeoconcha</taxon>
        <taxon>Cerithioidea</taxon>
        <taxon>Batillariidae</taxon>
        <taxon>Batillaria</taxon>
    </lineage>
</organism>
<gene>
    <name evidence="5" type="ORF">BaRGS_00031772</name>
</gene>
<protein>
    <recommendedName>
        <fullName evidence="4">ODAD1 central coiled coil region domain-containing protein</fullName>
    </recommendedName>
</protein>
<name>A0ABD0JQ36_9CAEN</name>
<dbReference type="AlphaFoldDB" id="A0ABD0JQ36"/>
<dbReference type="InterPro" id="IPR049258">
    <property type="entry name" value="ODAD1_CC"/>
</dbReference>
<evidence type="ECO:0000259" key="4">
    <source>
        <dbReference type="Pfam" id="PF21773"/>
    </source>
</evidence>
<evidence type="ECO:0000313" key="5">
    <source>
        <dbReference type="EMBL" id="KAK7476996.1"/>
    </source>
</evidence>
<reference evidence="5 6" key="1">
    <citation type="journal article" date="2023" name="Sci. Data">
        <title>Genome assembly of the Korean intertidal mud-creeper Batillaria attramentaria.</title>
        <authorList>
            <person name="Patra A.K."/>
            <person name="Ho P.T."/>
            <person name="Jun S."/>
            <person name="Lee S.J."/>
            <person name="Kim Y."/>
            <person name="Won Y.J."/>
        </authorList>
    </citation>
    <scope>NUCLEOTIDE SEQUENCE [LARGE SCALE GENOMIC DNA]</scope>
    <source>
        <strain evidence="5">Wonlab-2016</strain>
    </source>
</reference>
<sequence length="542" mass="64386">MFKQRTMMLMMGQRAERLREERIRQEESVKMRKEIRSVRRTRHRTELKNDYVSCIQDKCISRLRSEAIECETDIGVANSPYFQRQDERDSKQLKEWIETNDYWRREIRKTREHLEVLRRAIRETDAEMDRTKKDIARRKAECSTFRVITHEKVLNRLDKATRDFGQQLQENKCLLAEMHHLTVVKALYQAVTKKLETILKKLTLELTAHTECTRATYDQKDNLDKTMVKVRAHYEKQRATFELEMKMLNFKIDVLKRTEAFIVEKNKYREDEFAERRAALLAQLNPVERENLRYRSVIQDVAQTRGTDNIHEVVTTFVQMMEENWMLFKIIDLVKHIVQEAQILSSTGLILVEADEKEARIAKIDEAIQLYIKAVEDIMEKLDYDEEDIKRLAGVFGIIEERNILTLLSEIEAYVNKLWVLQDFIEYKAFEDRRRVTLIPVAVKPKGPRPPRHLPLSTYPIVPPCFDRRDEYDEHRSMTDIRVVPYSHEQIKQYVHNELEARVCSITSVVSPHRQRGSDGNQETETPPQSPVERTWDENDVF</sequence>
<dbReference type="PANTHER" id="PTHR21694:SF18">
    <property type="entry name" value="COILED-COIL DOMAIN-CONTAINING PROTEIN 63"/>
    <property type="match status" value="1"/>
</dbReference>
<proteinExistence type="predicted"/>
<dbReference type="EMBL" id="JACVVK020000360">
    <property type="protein sequence ID" value="KAK7476996.1"/>
    <property type="molecule type" value="Genomic_DNA"/>
</dbReference>
<keyword evidence="1 2" id="KW-0175">Coiled coil</keyword>
<evidence type="ECO:0000256" key="1">
    <source>
        <dbReference type="ARBA" id="ARBA00023054"/>
    </source>
</evidence>
<comment type="caution">
    <text evidence="5">The sequence shown here is derived from an EMBL/GenBank/DDBJ whole genome shotgun (WGS) entry which is preliminary data.</text>
</comment>
<dbReference type="Pfam" id="PF21773">
    <property type="entry name" value="ODAD1_CC"/>
    <property type="match status" value="1"/>
</dbReference>
<evidence type="ECO:0000256" key="3">
    <source>
        <dbReference type="SAM" id="MobiDB-lite"/>
    </source>
</evidence>
<evidence type="ECO:0000256" key="2">
    <source>
        <dbReference type="SAM" id="Coils"/>
    </source>
</evidence>
<feature type="region of interest" description="Disordered" evidence="3">
    <location>
        <begin position="510"/>
        <end position="542"/>
    </location>
</feature>
<dbReference type="InterPro" id="IPR051876">
    <property type="entry name" value="ODA-DC/CCD"/>
</dbReference>
<feature type="domain" description="ODAD1 central coiled coil region" evidence="4">
    <location>
        <begin position="155"/>
        <end position="331"/>
    </location>
</feature>
<dbReference type="Proteomes" id="UP001519460">
    <property type="component" value="Unassembled WGS sequence"/>
</dbReference>